<dbReference type="InterPro" id="IPR021243">
    <property type="entry name" value="DUF2804"/>
</dbReference>
<accession>A0A6H1UEV5</accession>
<name>A0A6H1UEV5_9GAMM</name>
<evidence type="ECO:0000313" key="2">
    <source>
        <dbReference type="Proteomes" id="UP000501602"/>
    </source>
</evidence>
<dbReference type="KEGG" id="fes:HER31_12420"/>
<dbReference type="Pfam" id="PF10974">
    <property type="entry name" value="DUF2804"/>
    <property type="match status" value="1"/>
</dbReference>
<reference evidence="1 2" key="1">
    <citation type="submission" date="2020-04" db="EMBL/GenBank/DDBJ databases">
        <title>Ferrimonas sp. S7 isolated from sea water.</title>
        <authorList>
            <person name="Bae S.S."/>
            <person name="Baek K."/>
        </authorList>
    </citation>
    <scope>NUCLEOTIDE SEQUENCE [LARGE SCALE GENOMIC DNA]</scope>
    <source>
        <strain evidence="1 2">S7</strain>
    </source>
</reference>
<sequence>MNEKLIDDAGKVRFGLLGNSVSKINIDDFWLRKPRGGQASAWNNWVGFKQFQYFGAVSEQLLFGCAIAHLRHTAIAFIYLYHPQHGMLLEISRRIPLGIGVTLSNDTTNGCSRFHAGNLAIELNHQGERKSLSVTLGKRLHIDAWFTEVDYQPLGIASRIGRNGWAYARKVAGVSCHGSIQLDSQKFDLTALNSFAHHDFSAGFLRRETFWNWACLSGRNQHGDRIGLNLSCGVNETSFSENAVWLNGQLHHLGLCYFDYDWDRPEQPWQITSEDGSVSLCFTPHGSHQQRLNLLLFASDFKQLFGQFNGQIRLSNGTNVPVDGLWGFVEDQYAKW</sequence>
<evidence type="ECO:0000313" key="1">
    <source>
        <dbReference type="EMBL" id="QIZ77625.1"/>
    </source>
</evidence>
<protein>
    <submittedName>
        <fullName evidence="1">DUF2804 domain-containing protein</fullName>
    </submittedName>
</protein>
<dbReference type="RefSeq" id="WP_168660884.1">
    <property type="nucleotide sequence ID" value="NZ_CP051180.1"/>
</dbReference>
<dbReference type="Proteomes" id="UP000501602">
    <property type="component" value="Chromosome"/>
</dbReference>
<keyword evidence="2" id="KW-1185">Reference proteome</keyword>
<dbReference type="EMBL" id="CP051180">
    <property type="protein sequence ID" value="QIZ77625.1"/>
    <property type="molecule type" value="Genomic_DNA"/>
</dbReference>
<organism evidence="1 2">
    <name type="scientific">Ferrimonas lipolytica</name>
    <dbReference type="NCBI Taxonomy" id="2724191"/>
    <lineage>
        <taxon>Bacteria</taxon>
        <taxon>Pseudomonadati</taxon>
        <taxon>Pseudomonadota</taxon>
        <taxon>Gammaproteobacteria</taxon>
        <taxon>Alteromonadales</taxon>
        <taxon>Ferrimonadaceae</taxon>
        <taxon>Ferrimonas</taxon>
    </lineage>
</organism>
<gene>
    <name evidence="1" type="ORF">HER31_12420</name>
</gene>
<dbReference type="PANTHER" id="PTHR35868">
    <property type="entry name" value="DUF2804 DOMAIN-CONTAINING PROTEIN-RELATED"/>
    <property type="match status" value="1"/>
</dbReference>
<dbReference type="AlphaFoldDB" id="A0A6H1UEV5"/>
<dbReference type="PANTHER" id="PTHR35868:SF4">
    <property type="entry name" value="DUF2804 DOMAIN-CONTAINING PROTEIN"/>
    <property type="match status" value="1"/>
</dbReference>
<proteinExistence type="predicted"/>